<dbReference type="CDD" id="cd00038">
    <property type="entry name" value="CAP_ED"/>
    <property type="match status" value="1"/>
</dbReference>
<keyword evidence="3" id="KW-0804">Transcription</keyword>
<evidence type="ECO:0000259" key="4">
    <source>
        <dbReference type="PROSITE" id="PS50042"/>
    </source>
</evidence>
<evidence type="ECO:0000259" key="5">
    <source>
        <dbReference type="PROSITE" id="PS51063"/>
    </source>
</evidence>
<evidence type="ECO:0000313" key="7">
    <source>
        <dbReference type="Proteomes" id="UP001500908"/>
    </source>
</evidence>
<dbReference type="PANTHER" id="PTHR24567:SF68">
    <property type="entry name" value="DNA-BINDING TRANSCRIPTIONAL DUAL REGULATOR CRP"/>
    <property type="match status" value="1"/>
</dbReference>
<dbReference type="InterPro" id="IPR014710">
    <property type="entry name" value="RmlC-like_jellyroll"/>
</dbReference>
<dbReference type="SUPFAM" id="SSF51206">
    <property type="entry name" value="cAMP-binding domain-like"/>
    <property type="match status" value="1"/>
</dbReference>
<dbReference type="Proteomes" id="UP001500908">
    <property type="component" value="Unassembled WGS sequence"/>
</dbReference>
<organism evidence="6 7">
    <name type="scientific">Salinactinospora qingdaonensis</name>
    <dbReference type="NCBI Taxonomy" id="702744"/>
    <lineage>
        <taxon>Bacteria</taxon>
        <taxon>Bacillati</taxon>
        <taxon>Actinomycetota</taxon>
        <taxon>Actinomycetes</taxon>
        <taxon>Streptosporangiales</taxon>
        <taxon>Nocardiopsidaceae</taxon>
        <taxon>Salinactinospora</taxon>
    </lineage>
</organism>
<comment type="caution">
    <text evidence="6">The sequence shown here is derived from an EMBL/GenBank/DDBJ whole genome shotgun (WGS) entry which is preliminary data.</text>
</comment>
<protein>
    <submittedName>
        <fullName evidence="6">Crp/Fnr family transcriptional regulator</fullName>
    </submittedName>
</protein>
<dbReference type="PROSITE" id="PS51063">
    <property type="entry name" value="HTH_CRP_2"/>
    <property type="match status" value="1"/>
</dbReference>
<dbReference type="InterPro" id="IPR018488">
    <property type="entry name" value="cNMP-bd_CS"/>
</dbReference>
<feature type="domain" description="HTH crp-type" evidence="5">
    <location>
        <begin position="150"/>
        <end position="223"/>
    </location>
</feature>
<evidence type="ECO:0000256" key="1">
    <source>
        <dbReference type="ARBA" id="ARBA00023015"/>
    </source>
</evidence>
<gene>
    <name evidence="6" type="ORF">GCM10022402_48570</name>
</gene>
<dbReference type="SMART" id="SM00100">
    <property type="entry name" value="cNMP"/>
    <property type="match status" value="1"/>
</dbReference>
<dbReference type="InterPro" id="IPR036388">
    <property type="entry name" value="WH-like_DNA-bd_sf"/>
</dbReference>
<keyword evidence="1" id="KW-0805">Transcription regulation</keyword>
<name>A0ABP7GH19_9ACTN</name>
<dbReference type="InterPro" id="IPR036390">
    <property type="entry name" value="WH_DNA-bd_sf"/>
</dbReference>
<dbReference type="SMART" id="SM00419">
    <property type="entry name" value="HTH_CRP"/>
    <property type="match status" value="1"/>
</dbReference>
<dbReference type="PROSITE" id="PS00888">
    <property type="entry name" value="CNMP_BINDING_1"/>
    <property type="match status" value="1"/>
</dbReference>
<dbReference type="RefSeq" id="WP_344977119.1">
    <property type="nucleotide sequence ID" value="NZ_BAABDD010000047.1"/>
</dbReference>
<dbReference type="Pfam" id="PF13545">
    <property type="entry name" value="HTH_Crp_2"/>
    <property type="match status" value="1"/>
</dbReference>
<evidence type="ECO:0000256" key="3">
    <source>
        <dbReference type="ARBA" id="ARBA00023163"/>
    </source>
</evidence>
<dbReference type="Pfam" id="PF00027">
    <property type="entry name" value="cNMP_binding"/>
    <property type="match status" value="1"/>
</dbReference>
<feature type="domain" description="Cyclic nucleotide-binding" evidence="4">
    <location>
        <begin position="16"/>
        <end position="136"/>
    </location>
</feature>
<dbReference type="InterPro" id="IPR018490">
    <property type="entry name" value="cNMP-bd_dom_sf"/>
</dbReference>
<sequence>MRLDGFSHHSWPAKSVVANLTPEQREELLSLGRRWEYAAGQALITQGDKGTHVFVLLSGHVKVVKEADSGRTVLLAIRSRGDLVGELAGMDNSVRMARVVAVGAVAAHVMPFEEFDAFLQRTPSAFRVVNASIAAKLRSATDKIIDFSSQEVAVRLARTLLRILDDHARPAAEGTAIGIPLSQPELAAIVGASEPAVHKALAELRRRDVLSVGYRSYVVRDLSALRIFAELPPDIDSRP</sequence>
<dbReference type="InterPro" id="IPR000595">
    <property type="entry name" value="cNMP-bd_dom"/>
</dbReference>
<dbReference type="PROSITE" id="PS50042">
    <property type="entry name" value="CNMP_BINDING_3"/>
    <property type="match status" value="1"/>
</dbReference>
<dbReference type="EMBL" id="BAABDD010000047">
    <property type="protein sequence ID" value="GAA3765550.1"/>
    <property type="molecule type" value="Genomic_DNA"/>
</dbReference>
<dbReference type="SUPFAM" id="SSF46785">
    <property type="entry name" value="Winged helix' DNA-binding domain"/>
    <property type="match status" value="1"/>
</dbReference>
<reference evidence="7" key="1">
    <citation type="journal article" date="2019" name="Int. J. Syst. Evol. Microbiol.">
        <title>The Global Catalogue of Microorganisms (GCM) 10K type strain sequencing project: providing services to taxonomists for standard genome sequencing and annotation.</title>
        <authorList>
            <consortium name="The Broad Institute Genomics Platform"/>
            <consortium name="The Broad Institute Genome Sequencing Center for Infectious Disease"/>
            <person name="Wu L."/>
            <person name="Ma J."/>
        </authorList>
    </citation>
    <scope>NUCLEOTIDE SEQUENCE [LARGE SCALE GENOMIC DNA]</scope>
    <source>
        <strain evidence="7">JCM 17137</strain>
    </source>
</reference>
<evidence type="ECO:0000313" key="6">
    <source>
        <dbReference type="EMBL" id="GAA3765550.1"/>
    </source>
</evidence>
<evidence type="ECO:0000256" key="2">
    <source>
        <dbReference type="ARBA" id="ARBA00023125"/>
    </source>
</evidence>
<keyword evidence="7" id="KW-1185">Reference proteome</keyword>
<dbReference type="PANTHER" id="PTHR24567">
    <property type="entry name" value="CRP FAMILY TRANSCRIPTIONAL REGULATORY PROTEIN"/>
    <property type="match status" value="1"/>
</dbReference>
<dbReference type="InterPro" id="IPR012318">
    <property type="entry name" value="HTH_CRP"/>
</dbReference>
<keyword evidence="2" id="KW-0238">DNA-binding</keyword>
<dbReference type="Gene3D" id="1.10.10.10">
    <property type="entry name" value="Winged helix-like DNA-binding domain superfamily/Winged helix DNA-binding domain"/>
    <property type="match status" value="1"/>
</dbReference>
<accession>A0ABP7GH19</accession>
<proteinExistence type="predicted"/>
<dbReference type="InterPro" id="IPR050397">
    <property type="entry name" value="Env_Response_Regulators"/>
</dbReference>
<dbReference type="Gene3D" id="2.60.120.10">
    <property type="entry name" value="Jelly Rolls"/>
    <property type="match status" value="1"/>
</dbReference>